<evidence type="ECO:0000256" key="1">
    <source>
        <dbReference type="ARBA" id="ARBA00004141"/>
    </source>
</evidence>
<evidence type="ECO:0000259" key="7">
    <source>
        <dbReference type="PROSITE" id="PS50850"/>
    </source>
</evidence>
<gene>
    <name evidence="8" type="ORF">GGR43_002446</name>
</gene>
<protein>
    <submittedName>
        <fullName evidence="8">Putative MFS family arabinose efflux permease</fullName>
    </submittedName>
</protein>
<feature type="transmembrane region" description="Helical" evidence="6">
    <location>
        <begin position="235"/>
        <end position="256"/>
    </location>
</feature>
<feature type="transmembrane region" description="Helical" evidence="6">
    <location>
        <begin position="303"/>
        <end position="323"/>
    </location>
</feature>
<evidence type="ECO:0000313" key="8">
    <source>
        <dbReference type="EMBL" id="MBB3926723.1"/>
    </source>
</evidence>
<feature type="transmembrane region" description="Helical" evidence="6">
    <location>
        <begin position="268"/>
        <end position="291"/>
    </location>
</feature>
<feature type="transmembrane region" description="Helical" evidence="6">
    <location>
        <begin position="178"/>
        <end position="196"/>
    </location>
</feature>
<dbReference type="InterPro" id="IPR011701">
    <property type="entry name" value="MFS"/>
</dbReference>
<dbReference type="InterPro" id="IPR036259">
    <property type="entry name" value="MFS_trans_sf"/>
</dbReference>
<feature type="transmembrane region" description="Helical" evidence="6">
    <location>
        <begin position="117"/>
        <end position="138"/>
    </location>
</feature>
<feature type="transmembrane region" description="Helical" evidence="6">
    <location>
        <begin position="366"/>
        <end position="386"/>
    </location>
</feature>
<dbReference type="Gene3D" id="1.20.1250.20">
    <property type="entry name" value="MFS general substrate transporter like domains"/>
    <property type="match status" value="2"/>
</dbReference>
<name>A0A7W6BQ72_9SPHN</name>
<keyword evidence="5 6" id="KW-0472">Membrane</keyword>
<feature type="transmembrane region" description="Helical" evidence="6">
    <location>
        <begin position="329"/>
        <end position="354"/>
    </location>
</feature>
<dbReference type="PANTHER" id="PTHR23505">
    <property type="entry name" value="SPINSTER"/>
    <property type="match status" value="1"/>
</dbReference>
<keyword evidence="4 6" id="KW-1133">Transmembrane helix</keyword>
<dbReference type="PANTHER" id="PTHR23505:SF79">
    <property type="entry name" value="PROTEIN SPINSTER"/>
    <property type="match status" value="1"/>
</dbReference>
<evidence type="ECO:0000256" key="5">
    <source>
        <dbReference type="ARBA" id="ARBA00023136"/>
    </source>
</evidence>
<dbReference type="GO" id="GO:0016020">
    <property type="term" value="C:membrane"/>
    <property type="evidence" value="ECO:0007669"/>
    <property type="project" value="UniProtKB-SubCell"/>
</dbReference>
<comment type="caution">
    <text evidence="8">The sequence shown here is derived from an EMBL/GenBank/DDBJ whole genome shotgun (WGS) entry which is preliminary data.</text>
</comment>
<keyword evidence="9" id="KW-1185">Reference proteome</keyword>
<comment type="subcellular location">
    <subcellularLocation>
        <location evidence="1">Membrane</location>
        <topology evidence="1">Multi-pass membrane protein</topology>
    </subcellularLocation>
</comment>
<dbReference type="EMBL" id="JACIDT010000008">
    <property type="protein sequence ID" value="MBB3926723.1"/>
    <property type="molecule type" value="Genomic_DNA"/>
</dbReference>
<feature type="transmembrane region" description="Helical" evidence="6">
    <location>
        <begin position="406"/>
        <end position="428"/>
    </location>
</feature>
<dbReference type="Pfam" id="PF07690">
    <property type="entry name" value="MFS_1"/>
    <property type="match status" value="1"/>
</dbReference>
<dbReference type="InterPro" id="IPR020846">
    <property type="entry name" value="MFS_dom"/>
</dbReference>
<keyword evidence="2" id="KW-0813">Transport</keyword>
<evidence type="ECO:0000313" key="9">
    <source>
        <dbReference type="Proteomes" id="UP000571950"/>
    </source>
</evidence>
<keyword evidence="3 6" id="KW-0812">Transmembrane</keyword>
<dbReference type="PROSITE" id="PS50850">
    <property type="entry name" value="MFS"/>
    <property type="match status" value="1"/>
</dbReference>
<proteinExistence type="predicted"/>
<dbReference type="Proteomes" id="UP000571950">
    <property type="component" value="Unassembled WGS sequence"/>
</dbReference>
<dbReference type="InterPro" id="IPR044770">
    <property type="entry name" value="MFS_spinster-like"/>
</dbReference>
<evidence type="ECO:0000256" key="6">
    <source>
        <dbReference type="SAM" id="Phobius"/>
    </source>
</evidence>
<feature type="domain" description="Major facilitator superfamily (MFS) profile" evidence="7">
    <location>
        <begin position="25"/>
        <end position="427"/>
    </location>
</feature>
<evidence type="ECO:0000256" key="2">
    <source>
        <dbReference type="ARBA" id="ARBA00022448"/>
    </source>
</evidence>
<dbReference type="AlphaFoldDB" id="A0A7W6BQ72"/>
<evidence type="ECO:0000256" key="4">
    <source>
        <dbReference type="ARBA" id="ARBA00022989"/>
    </source>
</evidence>
<organism evidence="8 9">
    <name type="scientific">Sphingobium jiangsuense</name>
    <dbReference type="NCBI Taxonomy" id="870476"/>
    <lineage>
        <taxon>Bacteria</taxon>
        <taxon>Pseudomonadati</taxon>
        <taxon>Pseudomonadota</taxon>
        <taxon>Alphaproteobacteria</taxon>
        <taxon>Sphingomonadales</taxon>
        <taxon>Sphingomonadaceae</taxon>
        <taxon>Sphingobium</taxon>
    </lineage>
</organism>
<reference evidence="8 9" key="1">
    <citation type="submission" date="2020-08" db="EMBL/GenBank/DDBJ databases">
        <title>Genomic Encyclopedia of Type Strains, Phase IV (KMG-IV): sequencing the most valuable type-strain genomes for metagenomic binning, comparative biology and taxonomic classification.</title>
        <authorList>
            <person name="Goeker M."/>
        </authorList>
    </citation>
    <scope>NUCLEOTIDE SEQUENCE [LARGE SCALE GENOMIC DNA]</scope>
    <source>
        <strain evidence="8 9">DSM 26189</strain>
    </source>
</reference>
<accession>A0A7W6BQ72</accession>
<feature type="transmembrane region" description="Helical" evidence="6">
    <location>
        <begin position="91"/>
        <end position="111"/>
    </location>
</feature>
<dbReference type="GO" id="GO:0022857">
    <property type="term" value="F:transmembrane transporter activity"/>
    <property type="evidence" value="ECO:0007669"/>
    <property type="project" value="InterPro"/>
</dbReference>
<sequence length="439" mass="45877">MGGAGSPPTLLSGLNEGRPGRTGAMMAMLLIAYTLNFIDRQIVGILAVPIKADLGLSDQQLGLMGGLAFALFYSGLGIPIARLADRHDRGLIMTVALALWSLMTAVCGLAQNFWQIFAARLGVGIGEAGGVAPAYSLISDIYPADRRARALAIYSFGIPIGSASGIVFGGVIATLIDWRYAFFIVGLIGLCLAPLFRKVVRDPRADAPAPSPATAAQERAGIGAVLALLARKPSFWLLAVGASCSSMMGYGLFFWLPSFLVRSFGITLLSASLHYGAILLVGGIAGIWLGGKLADDMGKRSRGAYALIPAVAFVATVPFYAAGISAQSILMAIALLLVPTALGLVWLGPIIAAVQGLVPVTMRTTASAIFLFINNLIGIGIGTPAIGWLSDYLKASHGGESLRHAILWGTCFYVAAAALLLFAARFLARDWHEEASPSA</sequence>
<evidence type="ECO:0000256" key="3">
    <source>
        <dbReference type="ARBA" id="ARBA00022692"/>
    </source>
</evidence>
<dbReference type="SUPFAM" id="SSF103473">
    <property type="entry name" value="MFS general substrate transporter"/>
    <property type="match status" value="1"/>
</dbReference>
<dbReference type="CDD" id="cd17328">
    <property type="entry name" value="MFS_spinster_like"/>
    <property type="match status" value="1"/>
</dbReference>
<feature type="transmembrane region" description="Helical" evidence="6">
    <location>
        <begin position="62"/>
        <end position="84"/>
    </location>
</feature>
<feature type="transmembrane region" description="Helical" evidence="6">
    <location>
        <begin position="150"/>
        <end position="172"/>
    </location>
</feature>